<organism evidence="11 12">
    <name type="scientific">Jeotgalibacillus malaysiensis</name>
    <dbReference type="NCBI Taxonomy" id="1508404"/>
    <lineage>
        <taxon>Bacteria</taxon>
        <taxon>Bacillati</taxon>
        <taxon>Bacillota</taxon>
        <taxon>Bacilli</taxon>
        <taxon>Bacillales</taxon>
        <taxon>Caryophanaceae</taxon>
        <taxon>Jeotgalibacillus</taxon>
    </lineage>
</organism>
<dbReference type="PANTHER" id="PTHR35091">
    <property type="entry name" value="FLAGELLAR PROTEIN FLIL"/>
    <property type="match status" value="1"/>
</dbReference>
<evidence type="ECO:0000256" key="10">
    <source>
        <dbReference type="RuleBase" id="RU364125"/>
    </source>
</evidence>
<reference evidence="11 12" key="1">
    <citation type="submission" date="2014-08" db="EMBL/GenBank/DDBJ databases">
        <title>Complete genome of a marine bacteria Jeotgalibacillus malaysiensis.</title>
        <authorList>
            <person name="Yaakop A.S."/>
            <person name="Chan K.-G."/>
            <person name="Goh K.M."/>
        </authorList>
    </citation>
    <scope>NUCLEOTIDE SEQUENCE [LARGE SCALE GENOMIC DNA]</scope>
    <source>
        <strain evidence="11 12">D5</strain>
    </source>
</reference>
<dbReference type="STRING" id="1508404.JMA_16890"/>
<keyword evidence="7 10" id="KW-0283">Flagellar rotation</keyword>
<dbReference type="HOGENOM" id="CLU_099018_8_1_9"/>
<dbReference type="KEGG" id="jeo:JMA_16890"/>
<comment type="subcellular location">
    <subcellularLocation>
        <location evidence="2">Cell membrane</location>
        <topology evidence="2">Single-pass membrane protein</topology>
    </subcellularLocation>
</comment>
<accession>A0A0B5ALJ9</accession>
<keyword evidence="4 10" id="KW-1003">Cell membrane</keyword>
<feature type="transmembrane region" description="Helical" evidence="10">
    <location>
        <begin position="7"/>
        <end position="28"/>
    </location>
</feature>
<dbReference type="GO" id="GO:0005886">
    <property type="term" value="C:plasma membrane"/>
    <property type="evidence" value="ECO:0007669"/>
    <property type="project" value="UniProtKB-SubCell"/>
</dbReference>
<evidence type="ECO:0000256" key="4">
    <source>
        <dbReference type="ARBA" id="ARBA00022475"/>
    </source>
</evidence>
<comment type="similarity">
    <text evidence="3 10">Belongs to the FliL family.</text>
</comment>
<protein>
    <recommendedName>
        <fullName evidence="10">Flagellar protein FliL</fullName>
    </recommendedName>
</protein>
<dbReference type="OrthoDB" id="2381796at2"/>
<evidence type="ECO:0000256" key="1">
    <source>
        <dbReference type="ARBA" id="ARBA00002254"/>
    </source>
</evidence>
<sequence>MRSKNKLLITMLVILVSITLVGVIVLVVSNQLAEGGEKEEVRLSAAEIVEATVEVPEVTTNIGSNNFARVSMSIQTDSKKAAEELTQLEFQVKDILIDELLEMNKSDLEGSAGKDALEEIVADRVNELLQEGEVIQVYTTSIVVQ</sequence>
<proteinExistence type="inferred from homology"/>
<evidence type="ECO:0000256" key="9">
    <source>
        <dbReference type="ARBA" id="ARBA00023136"/>
    </source>
</evidence>
<evidence type="ECO:0000256" key="5">
    <source>
        <dbReference type="ARBA" id="ARBA00022500"/>
    </source>
</evidence>
<keyword evidence="5 10" id="KW-0145">Chemotaxis</keyword>
<evidence type="ECO:0000313" key="11">
    <source>
        <dbReference type="EMBL" id="AJD91006.1"/>
    </source>
</evidence>
<dbReference type="GO" id="GO:0009425">
    <property type="term" value="C:bacterial-type flagellum basal body"/>
    <property type="evidence" value="ECO:0007669"/>
    <property type="project" value="InterPro"/>
</dbReference>
<dbReference type="Pfam" id="PF03748">
    <property type="entry name" value="FliL"/>
    <property type="match status" value="1"/>
</dbReference>
<dbReference type="NCBIfam" id="NF005826">
    <property type="entry name" value="PRK07718.1"/>
    <property type="match status" value="1"/>
</dbReference>
<evidence type="ECO:0000256" key="2">
    <source>
        <dbReference type="ARBA" id="ARBA00004162"/>
    </source>
</evidence>
<dbReference type="InterPro" id="IPR005503">
    <property type="entry name" value="FliL"/>
</dbReference>
<evidence type="ECO:0000256" key="6">
    <source>
        <dbReference type="ARBA" id="ARBA00022692"/>
    </source>
</evidence>
<dbReference type="BioCyc" id="JESP1508404:G14D9-10944-MONOMER"/>
<keyword evidence="9 10" id="KW-0472">Membrane</keyword>
<dbReference type="EMBL" id="CP009416">
    <property type="protein sequence ID" value="AJD91006.1"/>
    <property type="molecule type" value="Genomic_DNA"/>
</dbReference>
<evidence type="ECO:0000256" key="7">
    <source>
        <dbReference type="ARBA" id="ARBA00022779"/>
    </source>
</evidence>
<dbReference type="AlphaFoldDB" id="A0A0B5ALJ9"/>
<comment type="function">
    <text evidence="1 10">Controls the rotational direction of flagella during chemotaxis.</text>
</comment>
<name>A0A0B5ALJ9_9BACL</name>
<dbReference type="GO" id="GO:0071978">
    <property type="term" value="P:bacterial-type flagellum-dependent swarming motility"/>
    <property type="evidence" value="ECO:0007669"/>
    <property type="project" value="TreeGrafter"/>
</dbReference>
<gene>
    <name evidence="11" type="ORF">JMA_16890</name>
</gene>
<dbReference type="Proteomes" id="UP000031449">
    <property type="component" value="Chromosome"/>
</dbReference>
<keyword evidence="12" id="KW-1185">Reference proteome</keyword>
<evidence type="ECO:0000256" key="8">
    <source>
        <dbReference type="ARBA" id="ARBA00022989"/>
    </source>
</evidence>
<keyword evidence="8 10" id="KW-1133">Transmembrane helix</keyword>
<dbReference type="GO" id="GO:0006935">
    <property type="term" value="P:chemotaxis"/>
    <property type="evidence" value="ECO:0007669"/>
    <property type="project" value="UniProtKB-KW"/>
</dbReference>
<dbReference type="PANTHER" id="PTHR35091:SF2">
    <property type="entry name" value="FLAGELLAR PROTEIN FLIL"/>
    <property type="match status" value="1"/>
</dbReference>
<evidence type="ECO:0000256" key="3">
    <source>
        <dbReference type="ARBA" id="ARBA00008281"/>
    </source>
</evidence>
<evidence type="ECO:0000313" key="12">
    <source>
        <dbReference type="Proteomes" id="UP000031449"/>
    </source>
</evidence>
<keyword evidence="6 10" id="KW-0812">Transmembrane</keyword>